<comment type="caution">
    <text evidence="1">The sequence shown here is derived from an EMBL/GenBank/DDBJ whole genome shotgun (WGS) entry which is preliminary data.</text>
</comment>
<dbReference type="Proteomes" id="UP000554837">
    <property type="component" value="Unassembled WGS sequence"/>
</dbReference>
<sequence length="187" mass="20582">MMMVLVSQAIHQSARISMAAQNTSESLNSHWGKGWSVRELFENLSAPPEAGEKAFIGSPDEVSGFSTLPLNREMSGVTRFELQLVSAAPAAQGSRLIYREIGTKANAPWADVAHFEEQVEFFYQNDSGISTGHWPPVNRANTPPADKAVLPRAIGVRRSQDGVWLQWYAFEGATTPSQNPGKLPWEQ</sequence>
<gene>
    <name evidence="1" type="ORF">HNQ51_001802</name>
</gene>
<accession>A0A840S4U1</accession>
<dbReference type="EMBL" id="JACHHO010000002">
    <property type="protein sequence ID" value="MBB5204488.1"/>
    <property type="molecule type" value="Genomic_DNA"/>
</dbReference>
<evidence type="ECO:0000313" key="1">
    <source>
        <dbReference type="EMBL" id="MBB5204488.1"/>
    </source>
</evidence>
<reference evidence="1 2" key="1">
    <citation type="submission" date="2020-08" db="EMBL/GenBank/DDBJ databases">
        <title>Genomic Encyclopedia of Type Strains, Phase IV (KMG-IV): sequencing the most valuable type-strain genomes for metagenomic binning, comparative biology and taxonomic classification.</title>
        <authorList>
            <person name="Goeker M."/>
        </authorList>
    </citation>
    <scope>NUCLEOTIDE SEQUENCE [LARGE SCALE GENOMIC DNA]</scope>
    <source>
        <strain evidence="1 2">DSM 23958</strain>
    </source>
</reference>
<dbReference type="AlphaFoldDB" id="A0A840S4U1"/>
<organism evidence="1 2">
    <name type="scientific">Inhella inkyongensis</name>
    <dbReference type="NCBI Taxonomy" id="392593"/>
    <lineage>
        <taxon>Bacteria</taxon>
        <taxon>Pseudomonadati</taxon>
        <taxon>Pseudomonadota</taxon>
        <taxon>Betaproteobacteria</taxon>
        <taxon>Burkholderiales</taxon>
        <taxon>Sphaerotilaceae</taxon>
        <taxon>Inhella</taxon>
    </lineage>
</organism>
<evidence type="ECO:0000313" key="2">
    <source>
        <dbReference type="Proteomes" id="UP000554837"/>
    </source>
</evidence>
<protein>
    <submittedName>
        <fullName evidence="1">Uncharacterized protein</fullName>
    </submittedName>
</protein>
<proteinExistence type="predicted"/>
<name>A0A840S4U1_9BURK</name>
<keyword evidence="2" id="KW-1185">Reference proteome</keyword>